<evidence type="ECO:0000313" key="6">
    <source>
        <dbReference type="EMBL" id="GGW83454.1"/>
    </source>
</evidence>
<dbReference type="InterPro" id="IPR018062">
    <property type="entry name" value="HTH_AraC-typ_CS"/>
</dbReference>
<dbReference type="RefSeq" id="WP_189405197.1">
    <property type="nucleotide sequence ID" value="NZ_BMXP01000003.1"/>
</dbReference>
<feature type="transmembrane region" description="Helical" evidence="4">
    <location>
        <begin position="88"/>
        <end position="107"/>
    </location>
</feature>
<protein>
    <submittedName>
        <fullName evidence="6">AraC family transcriptional regulator</fullName>
    </submittedName>
</protein>
<evidence type="ECO:0000259" key="5">
    <source>
        <dbReference type="PROSITE" id="PS01124"/>
    </source>
</evidence>
<dbReference type="InterPro" id="IPR018060">
    <property type="entry name" value="HTH_AraC"/>
</dbReference>
<dbReference type="SUPFAM" id="SSF46689">
    <property type="entry name" value="Homeodomain-like"/>
    <property type="match status" value="1"/>
</dbReference>
<dbReference type="GO" id="GO:0003700">
    <property type="term" value="F:DNA-binding transcription factor activity"/>
    <property type="evidence" value="ECO:0007669"/>
    <property type="project" value="InterPro"/>
</dbReference>
<feature type="domain" description="HTH araC/xylS-type" evidence="5">
    <location>
        <begin position="249"/>
        <end position="351"/>
    </location>
</feature>
<feature type="transmembrane region" description="Helical" evidence="4">
    <location>
        <begin position="31"/>
        <end position="51"/>
    </location>
</feature>
<keyword evidence="1" id="KW-0805">Transcription regulation</keyword>
<feature type="transmembrane region" description="Helical" evidence="4">
    <location>
        <begin position="6"/>
        <end position="24"/>
    </location>
</feature>
<dbReference type="PANTHER" id="PTHR43280:SF2">
    <property type="entry name" value="HTH-TYPE TRANSCRIPTIONAL REGULATOR EXSA"/>
    <property type="match status" value="1"/>
</dbReference>
<dbReference type="PROSITE" id="PS01124">
    <property type="entry name" value="HTH_ARAC_FAMILY_2"/>
    <property type="match status" value="1"/>
</dbReference>
<dbReference type="Gene3D" id="1.10.10.60">
    <property type="entry name" value="Homeodomain-like"/>
    <property type="match status" value="1"/>
</dbReference>
<proteinExistence type="predicted"/>
<dbReference type="EMBL" id="BMXP01000003">
    <property type="protein sequence ID" value="GGW83454.1"/>
    <property type="molecule type" value="Genomic_DNA"/>
</dbReference>
<evidence type="ECO:0000256" key="4">
    <source>
        <dbReference type="SAM" id="Phobius"/>
    </source>
</evidence>
<sequence>MEVSAAYIVLLVSSIALMLAQLLVKQKTAENIVFAIFCGSLAMVSVKALSADLAGPYQYLIGLGTCATCNVIWLVARALFREKNAIQARHIGIAVVIALLVMLNQGLHFASATGLLPSAAVMLFSSGLGEITQLLSSTILLLTFWEAIRPQARQSILLPWQRYMFASAFMSGVVLCSVVISLFSDLTVRAAAYPYFVAFSALLILFTTQALLILKRRAMSQQNKLTEPQASSGNKTAGEAEAALASDMKMLFEARQLYLTANLKMIDIANALGVSEYKVSRAIRYSFDADNFSQLVNQYRIAHAKRLLTSTQSAHWSILVTGLESGFSSLSSFNRAFKAAEGCSPGAYRNAHSAQSTSLA</sequence>
<keyword evidence="4" id="KW-1133">Transmembrane helix</keyword>
<evidence type="ECO:0000256" key="1">
    <source>
        <dbReference type="ARBA" id="ARBA00023015"/>
    </source>
</evidence>
<keyword evidence="2" id="KW-0238">DNA-binding</keyword>
<dbReference type="Proteomes" id="UP000631300">
    <property type="component" value="Unassembled WGS sequence"/>
</dbReference>
<evidence type="ECO:0000256" key="2">
    <source>
        <dbReference type="ARBA" id="ARBA00023125"/>
    </source>
</evidence>
<keyword evidence="4" id="KW-0812">Transmembrane</keyword>
<keyword evidence="7" id="KW-1185">Reference proteome</keyword>
<dbReference type="Pfam" id="PF12833">
    <property type="entry name" value="HTH_18"/>
    <property type="match status" value="1"/>
</dbReference>
<dbReference type="InterPro" id="IPR009057">
    <property type="entry name" value="Homeodomain-like_sf"/>
</dbReference>
<organism evidence="6 7">
    <name type="scientific">Alteromonas halophila</name>
    <dbReference type="NCBI Taxonomy" id="516698"/>
    <lineage>
        <taxon>Bacteria</taxon>
        <taxon>Pseudomonadati</taxon>
        <taxon>Pseudomonadota</taxon>
        <taxon>Gammaproteobacteria</taxon>
        <taxon>Alteromonadales</taxon>
        <taxon>Alteromonadaceae</taxon>
        <taxon>Alteromonas/Salinimonas group</taxon>
        <taxon>Alteromonas</taxon>
    </lineage>
</organism>
<reference evidence="6" key="1">
    <citation type="journal article" date="2014" name="Int. J. Syst. Evol. Microbiol.">
        <title>Complete genome sequence of Corynebacterium casei LMG S-19264T (=DSM 44701T), isolated from a smear-ripened cheese.</title>
        <authorList>
            <consortium name="US DOE Joint Genome Institute (JGI-PGF)"/>
            <person name="Walter F."/>
            <person name="Albersmeier A."/>
            <person name="Kalinowski J."/>
            <person name="Ruckert C."/>
        </authorList>
    </citation>
    <scope>NUCLEOTIDE SEQUENCE</scope>
    <source>
        <strain evidence="6">KCTC 22164</strain>
    </source>
</reference>
<keyword evidence="3" id="KW-0804">Transcription</keyword>
<gene>
    <name evidence="6" type="ORF">GCM10007391_16170</name>
</gene>
<dbReference type="PROSITE" id="PS00041">
    <property type="entry name" value="HTH_ARAC_FAMILY_1"/>
    <property type="match status" value="1"/>
</dbReference>
<feature type="transmembrane region" description="Helical" evidence="4">
    <location>
        <begin position="119"/>
        <end position="142"/>
    </location>
</feature>
<reference evidence="6" key="2">
    <citation type="submission" date="2020-09" db="EMBL/GenBank/DDBJ databases">
        <authorList>
            <person name="Sun Q."/>
            <person name="Kim S."/>
        </authorList>
    </citation>
    <scope>NUCLEOTIDE SEQUENCE</scope>
    <source>
        <strain evidence="6">KCTC 22164</strain>
    </source>
</reference>
<evidence type="ECO:0000313" key="7">
    <source>
        <dbReference type="Proteomes" id="UP000631300"/>
    </source>
</evidence>
<keyword evidence="4" id="KW-0472">Membrane</keyword>
<dbReference type="GO" id="GO:0043565">
    <property type="term" value="F:sequence-specific DNA binding"/>
    <property type="evidence" value="ECO:0007669"/>
    <property type="project" value="InterPro"/>
</dbReference>
<feature type="transmembrane region" description="Helical" evidence="4">
    <location>
        <begin position="195"/>
        <end position="214"/>
    </location>
</feature>
<feature type="transmembrane region" description="Helical" evidence="4">
    <location>
        <begin position="163"/>
        <end position="183"/>
    </location>
</feature>
<comment type="caution">
    <text evidence="6">The sequence shown here is derived from an EMBL/GenBank/DDBJ whole genome shotgun (WGS) entry which is preliminary data.</text>
</comment>
<evidence type="ECO:0000256" key="3">
    <source>
        <dbReference type="ARBA" id="ARBA00023163"/>
    </source>
</evidence>
<name>A0A918JJY0_9ALTE</name>
<dbReference type="SMART" id="SM00342">
    <property type="entry name" value="HTH_ARAC"/>
    <property type="match status" value="1"/>
</dbReference>
<feature type="transmembrane region" description="Helical" evidence="4">
    <location>
        <begin position="57"/>
        <end position="76"/>
    </location>
</feature>
<dbReference type="PANTHER" id="PTHR43280">
    <property type="entry name" value="ARAC-FAMILY TRANSCRIPTIONAL REGULATOR"/>
    <property type="match status" value="1"/>
</dbReference>
<dbReference type="AlphaFoldDB" id="A0A918JJY0"/>
<accession>A0A918JJY0</accession>